<dbReference type="GO" id="GO:0016887">
    <property type="term" value="F:ATP hydrolysis activity"/>
    <property type="evidence" value="ECO:0007669"/>
    <property type="project" value="InterPro"/>
</dbReference>
<dbReference type="Proteomes" id="UP000030703">
    <property type="component" value="Unassembled WGS sequence"/>
</dbReference>
<dbReference type="FunFam" id="3.40.50.300:FF:001172">
    <property type="entry name" value="Cystic fibrosis transmembrane conductance regulator"/>
    <property type="match status" value="1"/>
</dbReference>
<dbReference type="PANTHER" id="PTHR24223">
    <property type="entry name" value="ATP-BINDING CASSETTE SUB-FAMILY C"/>
    <property type="match status" value="1"/>
</dbReference>
<gene>
    <name evidence="14" type="ORF">FOMG_16242</name>
</gene>
<dbReference type="PROSITE" id="PS00211">
    <property type="entry name" value="ABC_TRANSPORTER_1"/>
    <property type="match status" value="1"/>
</dbReference>
<dbReference type="Pfam" id="PF00664">
    <property type="entry name" value="ABC_membrane"/>
    <property type="match status" value="2"/>
</dbReference>
<evidence type="ECO:0000256" key="1">
    <source>
        <dbReference type="ARBA" id="ARBA00004651"/>
    </source>
</evidence>
<dbReference type="InterPro" id="IPR003593">
    <property type="entry name" value="AAA+_ATPase"/>
</dbReference>
<evidence type="ECO:0000313" key="14">
    <source>
        <dbReference type="EMBL" id="EXK27170.1"/>
    </source>
</evidence>
<dbReference type="InterPro" id="IPR017871">
    <property type="entry name" value="ABC_transporter-like_CS"/>
</dbReference>
<dbReference type="InterPro" id="IPR011527">
    <property type="entry name" value="ABC1_TM_dom"/>
</dbReference>
<feature type="transmembrane region" description="Helical" evidence="11">
    <location>
        <begin position="294"/>
        <end position="317"/>
    </location>
</feature>
<proteinExistence type="predicted"/>
<evidence type="ECO:0000256" key="11">
    <source>
        <dbReference type="SAM" id="Phobius"/>
    </source>
</evidence>
<feature type="transmembrane region" description="Helical" evidence="11">
    <location>
        <begin position="809"/>
        <end position="828"/>
    </location>
</feature>
<feature type="transmembrane region" description="Helical" evidence="11">
    <location>
        <begin position="834"/>
        <end position="853"/>
    </location>
</feature>
<dbReference type="InterPro" id="IPR027417">
    <property type="entry name" value="P-loop_NTPase"/>
</dbReference>
<feature type="domain" description="ABC transmembrane type-1" evidence="13">
    <location>
        <begin position="698"/>
        <end position="973"/>
    </location>
</feature>
<sequence>MSVPYEVPSWASHPLVKAPLLPAFTLSWLDPLVKQAASAEVLVDSLWPVTGSLSAHELAGSTRWSLKSGICWTVLYNFPSRLCYGAVLAIINLLVTFAQPFLLRKLLQDQAPLAVAALFAASLIGGATQAHLTYTQRLVGVKIQSTLTAYLCDEGLSAAYGHNADAPDPAVLIDIDLSKLYDFVENIHLTWMVPLQGCMSLGALVYILGWKSLLLGSLSLVVLLPLLLLVMGRISVRLTRVMNAKDARVALVTQVIKQVRQIKLAALQSSFRGRIAETREEELKRTQHVAISNAAMVGIVYLLPAALIFVCFESYYVANGRLTSDIVFPALAFFSNINRATAMLPRLIMTYQAAAISFKRLRTVLSFSVSNKLEPVTCASEVFSHPRVALLKCSLGAPNGSLFSQPILENCNIDLESGTLAVISGSIGSGKTTLLLSLVGYGAPLSGNVHVQGRVAYASQKPFLINGTIRENILFGLPFDGPFYQKVLDAVALGPDIRRLPNGDSTVLGGSAVTISGGQMSRVAVARAIYSRREVVVLDDPLAAIDGQVRQHIIDQVLGPKGILKDSIRVVTTSTDALITAADVLFIISQGTITEKRRSLADEQQTDIAESILVLATSPVGEVQALQQLPSTGIEGYGSLKIGTISQVTSTDLDSGSENTPLLKKAQGEAAGDSLSRKSVSFSTYLRFLRLCTHGGWLVVLLVAASSKLLDVVGIYFLKLASEESEDVGHTNKLIYYGLCGVSGALLSAVFVVVGYFLCLIPSSRRIHDDLTGGILESKFTFFDHIPLGQILSRFTNDINKIDSQVGTGLISIVALGVTASSSILVILSTSFLSILYLLPVGIVYFMIQSHYLHACRQLRRIENDARGPILNVASEIQTGAAVILSYSCSNVFKERARTSIDNHTRAWGPYLALDVWLMLRLQLLAAIIQLFSACLLLIIGAPPSTLGLVMNFVIQITVQFNTFVQTRSNLEADITSVERVWAYADQVPEEPNTGEIQPVSSWLLSPSVTFDSFTACYTPGGPACLTDINLTIEPGQHIAVVGRTGAGKSSFTMALLRALDQRAIQYGQIRIDGWDISQVNLTTLRRSIALVPQEPAAFTGTLRYNLDPEGRLSDTELLHVADVCHIRRLFNMDDAIDILDHPIFSGSGSLSQGQIQIIALARAILARTKIVVLDEAAAAMDSKTRNVVHDLIKHQFKGCTVIAITHHLDSVMEYDEILVLDNGRIADYDKPSILLRNKDSIFTQLMQQPELRRQ</sequence>
<keyword evidence="2" id="KW-0813">Transport</keyword>
<evidence type="ECO:0000256" key="8">
    <source>
        <dbReference type="ARBA" id="ARBA00022989"/>
    </source>
</evidence>
<dbReference type="SMART" id="SM00382">
    <property type="entry name" value="AAA"/>
    <property type="match status" value="2"/>
</dbReference>
<dbReference type="CDD" id="cd18580">
    <property type="entry name" value="ABC_6TM_ABCC_D2"/>
    <property type="match status" value="1"/>
</dbReference>
<evidence type="ECO:0008006" key="15">
    <source>
        <dbReference type="Google" id="ProtNLM"/>
    </source>
</evidence>
<dbReference type="Gene3D" id="1.20.1560.10">
    <property type="entry name" value="ABC transporter type 1, transmembrane domain"/>
    <property type="match status" value="2"/>
</dbReference>
<reference evidence="14" key="2">
    <citation type="submission" date="2012-05" db="EMBL/GenBank/DDBJ databases">
        <title>Annotation of the Genome Sequence of Fusarium oxysporum f. sp. melonis 26406.</title>
        <authorList>
            <consortium name="The Broad Institute Genomics Platform"/>
            <person name="Ma L.-J."/>
            <person name="Corby-Kistler H."/>
            <person name="Broz K."/>
            <person name="Gale L.R."/>
            <person name="Jonkers W."/>
            <person name="O'Donnell K."/>
            <person name="Ploetz R."/>
            <person name="Steinberg C."/>
            <person name="Schwartz D.C."/>
            <person name="VanEtten H."/>
            <person name="Zhou S."/>
            <person name="Young S.K."/>
            <person name="Zeng Q."/>
            <person name="Gargeya S."/>
            <person name="Fitzgerald M."/>
            <person name="Abouelleil A."/>
            <person name="Alvarado L."/>
            <person name="Chapman S.B."/>
            <person name="Gainer-Dewar J."/>
            <person name="Goldberg J."/>
            <person name="Griggs A."/>
            <person name="Gujja S."/>
            <person name="Hansen M."/>
            <person name="Howarth C."/>
            <person name="Imamovic A."/>
            <person name="Ireland A."/>
            <person name="Larimer J."/>
            <person name="McCowan C."/>
            <person name="Murphy C."/>
            <person name="Pearson M."/>
            <person name="Poon T.W."/>
            <person name="Priest M."/>
            <person name="Roberts A."/>
            <person name="Saif S."/>
            <person name="Shea T."/>
            <person name="Sykes S."/>
            <person name="Wortman J."/>
            <person name="Nusbaum C."/>
            <person name="Birren B."/>
        </authorList>
    </citation>
    <scope>NUCLEOTIDE SEQUENCE</scope>
    <source>
        <strain evidence="14">26406</strain>
    </source>
</reference>
<keyword evidence="8 11" id="KW-1133">Transmembrane helix</keyword>
<keyword evidence="4 11" id="KW-0812">Transmembrane</keyword>
<protein>
    <recommendedName>
        <fullName evidence="15">P-loop containing nucleoside triphosphate hydrolase protein</fullName>
    </recommendedName>
</protein>
<keyword evidence="9 11" id="KW-0472">Membrane</keyword>
<feature type="domain" description="ABC transporter" evidence="12">
    <location>
        <begin position="1009"/>
        <end position="1248"/>
    </location>
</feature>
<organism evidence="14">
    <name type="scientific">Fusarium oxysporum f. sp. melonis 26406</name>
    <dbReference type="NCBI Taxonomy" id="1089452"/>
    <lineage>
        <taxon>Eukaryota</taxon>
        <taxon>Fungi</taxon>
        <taxon>Dikarya</taxon>
        <taxon>Ascomycota</taxon>
        <taxon>Pezizomycotina</taxon>
        <taxon>Sordariomycetes</taxon>
        <taxon>Hypocreomycetidae</taxon>
        <taxon>Hypocreales</taxon>
        <taxon>Nectriaceae</taxon>
        <taxon>Fusarium</taxon>
        <taxon>Fusarium oxysporum species complex</taxon>
    </lineage>
</organism>
<feature type="transmembrane region" description="Helical" evidence="11">
    <location>
        <begin position="337"/>
        <end position="358"/>
    </location>
</feature>
<feature type="transmembrane region" description="Helical" evidence="11">
    <location>
        <begin position="734"/>
        <end position="758"/>
    </location>
</feature>
<keyword evidence="3" id="KW-1003">Cell membrane</keyword>
<feature type="transmembrane region" description="Helical" evidence="11">
    <location>
        <begin position="82"/>
        <end position="102"/>
    </location>
</feature>
<dbReference type="OrthoDB" id="6500128at2759"/>
<dbReference type="InterPro" id="IPR050173">
    <property type="entry name" value="ABC_transporter_C-like"/>
</dbReference>
<dbReference type="PROSITE" id="PS50893">
    <property type="entry name" value="ABC_TRANSPORTER_2"/>
    <property type="match status" value="2"/>
</dbReference>
<dbReference type="GO" id="GO:0005886">
    <property type="term" value="C:plasma membrane"/>
    <property type="evidence" value="ECO:0007669"/>
    <property type="project" value="UniProtKB-SubCell"/>
</dbReference>
<evidence type="ECO:0000256" key="5">
    <source>
        <dbReference type="ARBA" id="ARBA00022737"/>
    </source>
</evidence>
<evidence type="ECO:0000259" key="12">
    <source>
        <dbReference type="PROSITE" id="PS50893"/>
    </source>
</evidence>
<dbReference type="EMBL" id="JH659351">
    <property type="protein sequence ID" value="EXK27170.1"/>
    <property type="molecule type" value="Genomic_DNA"/>
</dbReference>
<name>W9Z707_FUSOX</name>
<dbReference type="SUPFAM" id="SSF52540">
    <property type="entry name" value="P-loop containing nucleoside triphosphate hydrolases"/>
    <property type="match status" value="2"/>
</dbReference>
<dbReference type="SUPFAM" id="SSF90123">
    <property type="entry name" value="ABC transporter transmembrane region"/>
    <property type="match status" value="2"/>
</dbReference>
<dbReference type="GO" id="GO:0140359">
    <property type="term" value="F:ABC-type transporter activity"/>
    <property type="evidence" value="ECO:0007669"/>
    <property type="project" value="InterPro"/>
</dbReference>
<dbReference type="CDD" id="cd03244">
    <property type="entry name" value="ABCC_MRP_domain2"/>
    <property type="match status" value="1"/>
</dbReference>
<keyword evidence="6" id="KW-0547">Nucleotide-binding</keyword>
<dbReference type="InterPro" id="IPR044726">
    <property type="entry name" value="ABCC_6TM_D2"/>
</dbReference>
<dbReference type="AlphaFoldDB" id="W9Z707"/>
<evidence type="ECO:0000256" key="3">
    <source>
        <dbReference type="ARBA" id="ARBA00022475"/>
    </source>
</evidence>
<evidence type="ECO:0000256" key="6">
    <source>
        <dbReference type="ARBA" id="ARBA00022741"/>
    </source>
</evidence>
<accession>W9Z707</accession>
<feature type="transmembrane region" description="Helical" evidence="11">
    <location>
        <begin position="697"/>
        <end position="718"/>
    </location>
</feature>
<dbReference type="Pfam" id="PF00005">
    <property type="entry name" value="ABC_tran"/>
    <property type="match status" value="2"/>
</dbReference>
<dbReference type="Gene3D" id="3.40.50.300">
    <property type="entry name" value="P-loop containing nucleotide triphosphate hydrolases"/>
    <property type="match status" value="2"/>
</dbReference>
<comment type="subcellular location">
    <subcellularLocation>
        <location evidence="1">Cell membrane</location>
        <topology evidence="1">Multi-pass membrane protein</topology>
    </subcellularLocation>
</comment>
<evidence type="ECO:0000256" key="4">
    <source>
        <dbReference type="ARBA" id="ARBA00022692"/>
    </source>
</evidence>
<feature type="transmembrane region" description="Helical" evidence="11">
    <location>
        <begin position="114"/>
        <end position="134"/>
    </location>
</feature>
<feature type="domain" description="ABC transmembrane type-1" evidence="13">
    <location>
        <begin position="85"/>
        <end position="353"/>
    </location>
</feature>
<feature type="transmembrane region" description="Helical" evidence="11">
    <location>
        <begin position="214"/>
        <end position="236"/>
    </location>
</feature>
<evidence type="ECO:0000259" key="13">
    <source>
        <dbReference type="PROSITE" id="PS50929"/>
    </source>
</evidence>
<evidence type="ECO:0000256" key="10">
    <source>
        <dbReference type="ARBA" id="ARBA00023180"/>
    </source>
</evidence>
<dbReference type="PROSITE" id="PS50929">
    <property type="entry name" value="ABC_TM1F"/>
    <property type="match status" value="2"/>
</dbReference>
<evidence type="ECO:0000256" key="7">
    <source>
        <dbReference type="ARBA" id="ARBA00022840"/>
    </source>
</evidence>
<dbReference type="HOGENOM" id="CLU_000604_27_1_1"/>
<keyword evidence="7" id="KW-0067">ATP-binding</keyword>
<feature type="domain" description="ABC transporter" evidence="12">
    <location>
        <begin position="388"/>
        <end position="615"/>
    </location>
</feature>
<dbReference type="VEuPathDB" id="FungiDB:FOMG_16242"/>
<reference evidence="14" key="1">
    <citation type="submission" date="2012-04" db="EMBL/GenBank/DDBJ databases">
        <title>The Genome Sequence of Fusarium oxysporum melonis.</title>
        <authorList>
            <consortium name="The Broad Institute Genome Sequencing Platform"/>
            <person name="Ma L.-J."/>
            <person name="Gale L.R."/>
            <person name="Schwartz D.C."/>
            <person name="Zhou S."/>
            <person name="Corby-Kistler H."/>
            <person name="Young S.K."/>
            <person name="Zeng Q."/>
            <person name="Gargeya S."/>
            <person name="Fitzgerald M."/>
            <person name="Haas B."/>
            <person name="Abouelleil A."/>
            <person name="Alvarado L."/>
            <person name="Arachchi H.M."/>
            <person name="Berlin A."/>
            <person name="Brown A."/>
            <person name="Chapman S.B."/>
            <person name="Chen Z."/>
            <person name="Dunbar C."/>
            <person name="Freedman E."/>
            <person name="Gearin G."/>
            <person name="Goldberg J."/>
            <person name="Griggs A."/>
            <person name="Gujja S."/>
            <person name="Heiman D."/>
            <person name="Howarth C."/>
            <person name="Larson L."/>
            <person name="Lui A."/>
            <person name="MacDonald P.J.P."/>
            <person name="Montmayeur A."/>
            <person name="Murphy C."/>
            <person name="Neiman D."/>
            <person name="Pearson M."/>
            <person name="Priest M."/>
            <person name="Roberts A."/>
            <person name="Saif S."/>
            <person name="Shea T."/>
            <person name="Shenoy N."/>
            <person name="Sisk P."/>
            <person name="Stolte C."/>
            <person name="Sykes S."/>
            <person name="Wortman J."/>
            <person name="Nusbaum C."/>
            <person name="Birren B."/>
        </authorList>
    </citation>
    <scope>NUCLEOTIDE SEQUENCE</scope>
    <source>
        <strain evidence="14">26406</strain>
    </source>
</reference>
<evidence type="ECO:0000256" key="9">
    <source>
        <dbReference type="ARBA" id="ARBA00023136"/>
    </source>
</evidence>
<evidence type="ECO:0000256" key="2">
    <source>
        <dbReference type="ARBA" id="ARBA00022448"/>
    </source>
</evidence>
<feature type="transmembrane region" description="Helical" evidence="11">
    <location>
        <begin position="189"/>
        <end position="208"/>
    </location>
</feature>
<keyword evidence="5" id="KW-0677">Repeat</keyword>
<keyword evidence="10" id="KW-0325">Glycoprotein</keyword>
<dbReference type="GO" id="GO:0005524">
    <property type="term" value="F:ATP binding"/>
    <property type="evidence" value="ECO:0007669"/>
    <property type="project" value="UniProtKB-KW"/>
</dbReference>
<dbReference type="InterPro" id="IPR036640">
    <property type="entry name" value="ABC1_TM_sf"/>
</dbReference>
<dbReference type="InterPro" id="IPR003439">
    <property type="entry name" value="ABC_transporter-like_ATP-bd"/>
</dbReference>
<feature type="transmembrane region" description="Helical" evidence="11">
    <location>
        <begin position="924"/>
        <end position="942"/>
    </location>
</feature>
<dbReference type="PANTHER" id="PTHR24223:SF415">
    <property type="entry name" value="FI20190P1"/>
    <property type="match status" value="1"/>
</dbReference>